<protein>
    <recommendedName>
        <fullName evidence="1">Tautomerase cis-CaaD-like domain-containing protein</fullName>
    </recommendedName>
</protein>
<evidence type="ECO:0000259" key="1">
    <source>
        <dbReference type="Pfam" id="PF14832"/>
    </source>
</evidence>
<gene>
    <name evidence="2" type="ORF">FTOL_02666</name>
</gene>
<evidence type="ECO:0000313" key="2">
    <source>
        <dbReference type="EMBL" id="SPJ72937.1"/>
    </source>
</evidence>
<accession>A0AAE8M2G2</accession>
<dbReference type="Proteomes" id="UP001187734">
    <property type="component" value="Unassembled WGS sequence"/>
</dbReference>
<comment type="caution">
    <text evidence="2">The sequence shown here is derived from an EMBL/GenBank/DDBJ whole genome shotgun (WGS) entry which is preliminary data.</text>
</comment>
<dbReference type="InterPro" id="IPR014347">
    <property type="entry name" value="Tautomerase/MIF_sf"/>
</dbReference>
<organism evidence="2 3">
    <name type="scientific">Fusarium torulosum</name>
    <dbReference type="NCBI Taxonomy" id="33205"/>
    <lineage>
        <taxon>Eukaryota</taxon>
        <taxon>Fungi</taxon>
        <taxon>Dikarya</taxon>
        <taxon>Ascomycota</taxon>
        <taxon>Pezizomycotina</taxon>
        <taxon>Sordariomycetes</taxon>
        <taxon>Hypocreomycetidae</taxon>
        <taxon>Hypocreales</taxon>
        <taxon>Nectriaceae</taxon>
        <taxon>Fusarium</taxon>
    </lineage>
</organism>
<sequence>MPFYQVYHSYSLNGDQRQNIASAITDLHCQAFQTPAFFVHVSFIKEGTKDQTYFMAGKAHDSTSNRIIGTVRMSAARSKADFDELGSKMEAAWYKALDLTPPTEKESWDSADESKRLLMVTFVPMITIREGGMAIPEAGQEESWLNEQLPYIKSMADKGIDDFARLLSEVKGK</sequence>
<dbReference type="Gene3D" id="3.30.429.10">
    <property type="entry name" value="Macrophage Migration Inhibitory Factor"/>
    <property type="match status" value="1"/>
</dbReference>
<name>A0AAE8M2G2_9HYPO</name>
<dbReference type="InterPro" id="IPR028116">
    <property type="entry name" value="Cis-CaaD-like"/>
</dbReference>
<proteinExistence type="predicted"/>
<evidence type="ECO:0000313" key="3">
    <source>
        <dbReference type="Proteomes" id="UP001187734"/>
    </source>
</evidence>
<keyword evidence="3" id="KW-1185">Reference proteome</keyword>
<dbReference type="AlphaFoldDB" id="A0AAE8M2G2"/>
<dbReference type="EMBL" id="ONZP01000084">
    <property type="protein sequence ID" value="SPJ72937.1"/>
    <property type="molecule type" value="Genomic_DNA"/>
</dbReference>
<feature type="domain" description="Tautomerase cis-CaaD-like" evidence="1">
    <location>
        <begin position="1"/>
        <end position="145"/>
    </location>
</feature>
<reference evidence="2" key="1">
    <citation type="submission" date="2018-03" db="EMBL/GenBank/DDBJ databases">
        <authorList>
            <person name="Guldener U."/>
        </authorList>
    </citation>
    <scope>NUCLEOTIDE SEQUENCE</scope>
</reference>
<dbReference type="Pfam" id="PF14832">
    <property type="entry name" value="Tautomerase_3"/>
    <property type="match status" value="1"/>
</dbReference>